<dbReference type="InterPro" id="IPR035987">
    <property type="entry name" value="Ribosomal_uS8_sf"/>
</dbReference>
<dbReference type="HAMAP" id="MF_01302_A">
    <property type="entry name" value="Ribosomal_uS8_A"/>
    <property type="match status" value="1"/>
</dbReference>
<dbReference type="GO" id="GO:0006412">
    <property type="term" value="P:translation"/>
    <property type="evidence" value="ECO:0007669"/>
    <property type="project" value="InterPro"/>
</dbReference>
<gene>
    <name evidence="4" type="primary">rps</name>
    <name evidence="4" type="ORF">MSIBF_A1390014</name>
</gene>
<dbReference type="AlphaFoldDB" id="A0A098E650"/>
<name>A0A098E650_9ZZZZ</name>
<dbReference type="GO" id="GO:0003735">
    <property type="term" value="F:structural constituent of ribosome"/>
    <property type="evidence" value="ECO:0007669"/>
    <property type="project" value="InterPro"/>
</dbReference>
<dbReference type="GO" id="GO:0005840">
    <property type="term" value="C:ribosome"/>
    <property type="evidence" value="ECO:0007669"/>
    <property type="project" value="UniProtKB-KW"/>
</dbReference>
<dbReference type="InterPro" id="IPR000630">
    <property type="entry name" value="Ribosomal_uS8"/>
</dbReference>
<evidence type="ECO:0000313" key="4">
    <source>
        <dbReference type="EMBL" id="CEG11338.1"/>
    </source>
</evidence>
<dbReference type="GO" id="GO:1990904">
    <property type="term" value="C:ribonucleoprotein complex"/>
    <property type="evidence" value="ECO:0007669"/>
    <property type="project" value="UniProtKB-KW"/>
</dbReference>
<accession>A0A098E650</accession>
<keyword evidence="2 4" id="KW-0689">Ribosomal protein</keyword>
<reference evidence="4" key="1">
    <citation type="submission" date="2014-09" db="EMBL/GenBank/DDBJ databases">
        <authorList>
            <person name="Probst J Alexander"/>
        </authorList>
    </citation>
    <scope>NUCLEOTIDE SEQUENCE</scope>
</reference>
<dbReference type="PANTHER" id="PTHR11758">
    <property type="entry name" value="40S RIBOSOMAL PROTEIN S15A"/>
    <property type="match status" value="1"/>
</dbReference>
<dbReference type="EMBL" id="CCXY01000045">
    <property type="protein sequence ID" value="CEG11338.1"/>
    <property type="molecule type" value="Genomic_DNA"/>
</dbReference>
<dbReference type="Gene3D" id="3.30.1370.30">
    <property type="match status" value="1"/>
</dbReference>
<organism evidence="4">
    <name type="scientific">groundwater metagenome</name>
    <dbReference type="NCBI Taxonomy" id="717931"/>
    <lineage>
        <taxon>unclassified sequences</taxon>
        <taxon>metagenomes</taxon>
        <taxon>ecological metagenomes</taxon>
    </lineage>
</organism>
<dbReference type="InterPro" id="IPR047863">
    <property type="entry name" value="Ribosomal_uS8_CS"/>
</dbReference>
<evidence type="ECO:0000256" key="3">
    <source>
        <dbReference type="ARBA" id="ARBA00023274"/>
    </source>
</evidence>
<evidence type="ECO:0000256" key="2">
    <source>
        <dbReference type="ARBA" id="ARBA00022980"/>
    </source>
</evidence>
<dbReference type="NCBIfam" id="NF003115">
    <property type="entry name" value="PRK04034.1"/>
    <property type="match status" value="1"/>
</dbReference>
<proteinExistence type="inferred from homology"/>
<sequence>MSRDTLNDALSTIKNYEVLGKEGCAIRPSSKLLIEVLKIFQKNNFIGDFEVVETVPGGEIKINLVHKINNCGVVKPRFYAKNNDIMRWEMRYLPAMNFGFLVVSTSKGVMTHKEAKDNNLGGSLLAYIY</sequence>
<keyword evidence="3" id="KW-0687">Ribonucleoprotein</keyword>
<comment type="similarity">
    <text evidence="1">Belongs to the universal ribosomal protein uS8 family.</text>
</comment>
<protein>
    <submittedName>
        <fullName evidence="4">30S ribosomal protein S8</fullName>
    </submittedName>
</protein>
<dbReference type="Pfam" id="PF00410">
    <property type="entry name" value="Ribosomal_S8"/>
    <property type="match status" value="1"/>
</dbReference>
<dbReference type="SUPFAM" id="SSF56047">
    <property type="entry name" value="Ribosomal protein S8"/>
    <property type="match status" value="1"/>
</dbReference>
<dbReference type="Gene3D" id="3.30.1490.10">
    <property type="match status" value="1"/>
</dbReference>
<evidence type="ECO:0000256" key="1">
    <source>
        <dbReference type="ARBA" id="ARBA00006471"/>
    </source>
</evidence>
<dbReference type="PROSITE" id="PS00053">
    <property type="entry name" value="RIBOSOMAL_S8"/>
    <property type="match status" value="1"/>
</dbReference>